<evidence type="ECO:0000259" key="3">
    <source>
        <dbReference type="Pfam" id="PF01103"/>
    </source>
</evidence>
<reference evidence="4" key="1">
    <citation type="journal article" date="2011" name="BMC Genomics">
        <title>Shotgun sequencing of Yersinia enterocolitica strain W22703 (biotype 2, serotype O:9): genomic evidence for oscillation between invertebrates and mammals.</title>
        <authorList>
            <person name="Fuchs T.M."/>
            <person name="Brandt K."/>
            <person name="Starke M."/>
            <person name="Rattei T."/>
        </authorList>
    </citation>
    <scope>NUCLEOTIDE SEQUENCE</scope>
</reference>
<name>F4N2C2_YEREN</name>
<dbReference type="EMBL" id="FR718685">
    <property type="protein sequence ID" value="CBX72230.1"/>
    <property type="molecule type" value="Genomic_DNA"/>
</dbReference>
<dbReference type="Gene3D" id="2.40.160.50">
    <property type="entry name" value="membrane protein fhac: a member of the omp85/tpsb transporter family"/>
    <property type="match status" value="1"/>
</dbReference>
<dbReference type="Pfam" id="PF01103">
    <property type="entry name" value="Omp85"/>
    <property type="match status" value="1"/>
</dbReference>
<comment type="subcellular location">
    <subcellularLocation>
        <location evidence="1">Membrane</location>
    </subcellularLocation>
</comment>
<dbReference type="InterPro" id="IPR000184">
    <property type="entry name" value="Bac_surfAg_D15"/>
</dbReference>
<organism evidence="4">
    <name type="scientific">Yersinia enterocolitica W22703</name>
    <dbReference type="NCBI Taxonomy" id="913028"/>
    <lineage>
        <taxon>Bacteria</taxon>
        <taxon>Pseudomonadati</taxon>
        <taxon>Pseudomonadota</taxon>
        <taxon>Gammaproteobacteria</taxon>
        <taxon>Enterobacterales</taxon>
        <taxon>Yersiniaceae</taxon>
        <taxon>Yersinia</taxon>
    </lineage>
</organism>
<gene>
    <name evidence="4" type="ORF">YEW_EM19200</name>
</gene>
<keyword evidence="2" id="KW-0472">Membrane</keyword>
<feature type="domain" description="Bacterial surface antigen (D15)" evidence="3">
    <location>
        <begin position="13"/>
        <end position="57"/>
    </location>
</feature>
<evidence type="ECO:0000256" key="1">
    <source>
        <dbReference type="ARBA" id="ARBA00004370"/>
    </source>
</evidence>
<dbReference type="GO" id="GO:0019867">
    <property type="term" value="C:outer membrane"/>
    <property type="evidence" value="ECO:0007669"/>
    <property type="project" value="InterPro"/>
</dbReference>
<protein>
    <recommendedName>
        <fullName evidence="3">Bacterial surface antigen (D15) domain-containing protein</fullName>
    </recommendedName>
</protein>
<sequence length="60" mass="6369">MFVDTGEAVNDIRKSDLKTGAGFGVRWASPVGPIKLDIAKPIGDNEAHGVQFYIGLGPEL</sequence>
<dbReference type="AlphaFoldDB" id="F4N2C2"/>
<evidence type="ECO:0000313" key="4">
    <source>
        <dbReference type="EMBL" id="CBX72230.1"/>
    </source>
</evidence>
<accession>F4N2C2</accession>
<proteinExistence type="predicted"/>
<evidence type="ECO:0000256" key="2">
    <source>
        <dbReference type="ARBA" id="ARBA00023136"/>
    </source>
</evidence>